<dbReference type="PANTHER" id="PTHR45008">
    <property type="entry name" value="PTS SYSTEM GLUCOSE-SPECIFIC EIIA COMPONENT"/>
    <property type="match status" value="1"/>
</dbReference>
<dbReference type="SUPFAM" id="SSF51261">
    <property type="entry name" value="Duplicated hybrid motif"/>
    <property type="match status" value="1"/>
</dbReference>
<evidence type="ECO:0000256" key="4">
    <source>
        <dbReference type="ARBA" id="ARBA00022679"/>
    </source>
</evidence>
<dbReference type="Gene3D" id="2.70.70.10">
    <property type="entry name" value="Glucose Permease (Domain IIA)"/>
    <property type="match status" value="1"/>
</dbReference>
<proteinExistence type="predicted"/>
<evidence type="ECO:0000256" key="3">
    <source>
        <dbReference type="ARBA" id="ARBA00022597"/>
    </source>
</evidence>
<dbReference type="STRING" id="883114.HMPREF9709_00942"/>
<dbReference type="GO" id="GO:0009401">
    <property type="term" value="P:phosphoenolpyruvate-dependent sugar phosphotransferase system"/>
    <property type="evidence" value="ECO:0007669"/>
    <property type="project" value="UniProtKB-KW"/>
</dbReference>
<evidence type="ECO:0000256" key="2">
    <source>
        <dbReference type="ARBA" id="ARBA00022448"/>
    </source>
</evidence>
<dbReference type="HOGENOM" id="CLU_012312_5_1_9"/>
<dbReference type="OrthoDB" id="92465at2"/>
<dbReference type="PANTHER" id="PTHR45008:SF1">
    <property type="entry name" value="PTS SYSTEM GLUCOSE-SPECIFIC EIIA COMPONENT"/>
    <property type="match status" value="1"/>
</dbReference>
<evidence type="ECO:0000313" key="9">
    <source>
        <dbReference type="Proteomes" id="UP000004191"/>
    </source>
</evidence>
<reference evidence="8 9" key="1">
    <citation type="submission" date="2012-01" db="EMBL/GenBank/DDBJ databases">
        <title>The Genome Sequence of Helcococcus kunzii ATCC 51366.</title>
        <authorList>
            <consortium name="The Broad Institute Genome Sequencing Platform"/>
            <person name="Earl A."/>
            <person name="Ward D."/>
            <person name="Feldgarden M."/>
            <person name="Gevers D."/>
            <person name="Huys G."/>
            <person name="Young S.K."/>
            <person name="Zeng Q."/>
            <person name="Gargeya S."/>
            <person name="Fitzgerald M."/>
            <person name="Haas B."/>
            <person name="Abouelleil A."/>
            <person name="Alvarado L."/>
            <person name="Arachchi H.M."/>
            <person name="Berlin A."/>
            <person name="Chapman S.B."/>
            <person name="Gearin G."/>
            <person name="Goldberg J."/>
            <person name="Griggs A."/>
            <person name="Gujja S."/>
            <person name="Hansen M."/>
            <person name="Heiman D."/>
            <person name="Howarth C."/>
            <person name="Larimer J."/>
            <person name="Lui A."/>
            <person name="MacDonald P.J.P."/>
            <person name="McCowen C."/>
            <person name="Montmayeur A."/>
            <person name="Murphy C."/>
            <person name="Neiman D."/>
            <person name="Pearson M."/>
            <person name="Priest M."/>
            <person name="Roberts A."/>
            <person name="Saif S."/>
            <person name="Shea T."/>
            <person name="Sisk P."/>
            <person name="Stolte C."/>
            <person name="Sykes S."/>
            <person name="Wortman J."/>
            <person name="Nusbaum C."/>
            <person name="Birren B."/>
        </authorList>
    </citation>
    <scope>NUCLEOTIDE SEQUENCE [LARGE SCALE GENOMIC DNA]</scope>
    <source>
        <strain evidence="8 9">ATCC 51366</strain>
    </source>
</reference>
<accession>H3NNN1</accession>
<dbReference type="EMBL" id="AGEI01000021">
    <property type="protein sequence ID" value="EHR34006.1"/>
    <property type="molecule type" value="Genomic_DNA"/>
</dbReference>
<dbReference type="InterPro" id="IPR050890">
    <property type="entry name" value="PTS_EIIA_component"/>
</dbReference>
<dbReference type="Proteomes" id="UP000004191">
    <property type="component" value="Unassembled WGS sequence"/>
</dbReference>
<feature type="domain" description="PTS EIIA type-1" evidence="7">
    <location>
        <begin position="26"/>
        <end position="129"/>
    </location>
</feature>
<evidence type="ECO:0000256" key="6">
    <source>
        <dbReference type="ARBA" id="ARBA00022777"/>
    </source>
</evidence>
<keyword evidence="2" id="KW-0813">Transport</keyword>
<evidence type="ECO:0000256" key="1">
    <source>
        <dbReference type="ARBA" id="ARBA00004496"/>
    </source>
</evidence>
<keyword evidence="6" id="KW-0418">Kinase</keyword>
<keyword evidence="3" id="KW-0762">Sugar transport</keyword>
<gene>
    <name evidence="8" type="ORF">HMPREF9709_00942</name>
</gene>
<keyword evidence="9" id="KW-1185">Reference proteome</keyword>
<dbReference type="AlphaFoldDB" id="H3NNN1"/>
<protein>
    <submittedName>
        <fullName evidence="8">PTS system, glucose subfamily, IIA component</fullName>
    </submittedName>
</protein>
<dbReference type="PROSITE" id="PS51093">
    <property type="entry name" value="PTS_EIIA_TYPE_1"/>
    <property type="match status" value="1"/>
</dbReference>
<keyword evidence="4" id="KW-0808">Transferase</keyword>
<dbReference type="eggNOG" id="COG2190">
    <property type="taxonomic scope" value="Bacteria"/>
</dbReference>
<name>H3NNN1_9FIRM</name>
<dbReference type="GO" id="GO:0005737">
    <property type="term" value="C:cytoplasm"/>
    <property type="evidence" value="ECO:0007669"/>
    <property type="project" value="UniProtKB-SubCell"/>
</dbReference>
<dbReference type="NCBIfam" id="TIGR00830">
    <property type="entry name" value="PTBA"/>
    <property type="match status" value="1"/>
</dbReference>
<evidence type="ECO:0000259" key="7">
    <source>
        <dbReference type="PROSITE" id="PS51093"/>
    </source>
</evidence>
<dbReference type="PATRIC" id="fig|883114.3.peg.932"/>
<evidence type="ECO:0000313" key="8">
    <source>
        <dbReference type="EMBL" id="EHR34006.1"/>
    </source>
</evidence>
<dbReference type="FunFam" id="2.70.70.10:FF:000001">
    <property type="entry name" value="PTS system glucose-specific IIA component"/>
    <property type="match status" value="1"/>
</dbReference>
<sequence>MGLFGKKINLVAPMTGEIIDITEVEDITFAQKFLGDGVAIRPTEGLVVAPADGEVMQVFHTKHAIGLNIKGVELLIHIGMNTVELKGEGFEVFVEQGQKVKAGDKLVKVDLDLLKEKGYPIETPVVVTNMDDIKSLSKQSGNVTAGSDEIMEIKK</sequence>
<dbReference type="InterPro" id="IPR011055">
    <property type="entry name" value="Dup_hybrid_motif"/>
</dbReference>
<dbReference type="GeneID" id="96998935"/>
<dbReference type="GO" id="GO:0016301">
    <property type="term" value="F:kinase activity"/>
    <property type="evidence" value="ECO:0007669"/>
    <property type="project" value="UniProtKB-KW"/>
</dbReference>
<organism evidence="8 9">
    <name type="scientific">Helcococcus kunzii ATCC 51366</name>
    <dbReference type="NCBI Taxonomy" id="883114"/>
    <lineage>
        <taxon>Bacteria</taxon>
        <taxon>Bacillati</taxon>
        <taxon>Bacillota</taxon>
        <taxon>Tissierellia</taxon>
        <taxon>Tissierellales</taxon>
        <taxon>Peptoniphilaceae</taxon>
        <taxon>Helcococcus</taxon>
    </lineage>
</organism>
<dbReference type="RefSeq" id="WP_005398395.1">
    <property type="nucleotide sequence ID" value="NZ_JH601088.1"/>
</dbReference>
<comment type="subcellular location">
    <subcellularLocation>
        <location evidence="1">Cytoplasm</location>
    </subcellularLocation>
</comment>
<dbReference type="PROSITE" id="PS00371">
    <property type="entry name" value="PTS_EIIA_TYPE_1_HIS"/>
    <property type="match status" value="1"/>
</dbReference>
<dbReference type="InterPro" id="IPR001127">
    <property type="entry name" value="PTS_EIIA_1_perm"/>
</dbReference>
<evidence type="ECO:0000256" key="5">
    <source>
        <dbReference type="ARBA" id="ARBA00022683"/>
    </source>
</evidence>
<comment type="caution">
    <text evidence="8">The sequence shown here is derived from an EMBL/GenBank/DDBJ whole genome shotgun (WGS) entry which is preliminary data.</text>
</comment>
<dbReference type="Pfam" id="PF00358">
    <property type="entry name" value="PTS_EIIA_1"/>
    <property type="match status" value="1"/>
</dbReference>
<keyword evidence="5" id="KW-0598">Phosphotransferase system</keyword>